<dbReference type="Proteomes" id="UP001355207">
    <property type="component" value="Chromosome 4"/>
</dbReference>
<feature type="compositionally biased region" description="Basic and acidic residues" evidence="1">
    <location>
        <begin position="86"/>
        <end position="99"/>
    </location>
</feature>
<gene>
    <name evidence="2" type="ORF">L201_003272</name>
</gene>
<reference evidence="2 3" key="1">
    <citation type="submission" date="2024-01" db="EMBL/GenBank/DDBJ databases">
        <title>Comparative genomics of Cryptococcus and Kwoniella reveals pathogenesis evolution and contrasting modes of karyotype evolution via chromosome fusion or intercentromeric recombination.</title>
        <authorList>
            <person name="Coelho M.A."/>
            <person name="David-Palma M."/>
            <person name="Shea T."/>
            <person name="Bowers K."/>
            <person name="McGinley-Smith S."/>
            <person name="Mohammad A.W."/>
            <person name="Gnirke A."/>
            <person name="Yurkov A.M."/>
            <person name="Nowrousian M."/>
            <person name="Sun S."/>
            <person name="Cuomo C.A."/>
            <person name="Heitman J."/>
        </authorList>
    </citation>
    <scope>NUCLEOTIDE SEQUENCE [LARGE SCALE GENOMIC DNA]</scope>
    <source>
        <strain evidence="2 3">CBS 6074</strain>
    </source>
</reference>
<feature type="compositionally biased region" description="Polar residues" evidence="1">
    <location>
        <begin position="241"/>
        <end position="266"/>
    </location>
</feature>
<feature type="compositionally biased region" description="Basic and acidic residues" evidence="1">
    <location>
        <begin position="64"/>
        <end position="78"/>
    </location>
</feature>
<feature type="compositionally biased region" description="Polar residues" evidence="1">
    <location>
        <begin position="1"/>
        <end position="28"/>
    </location>
</feature>
<dbReference type="AlphaFoldDB" id="A0AAX4JUX7"/>
<evidence type="ECO:0000313" key="2">
    <source>
        <dbReference type="EMBL" id="WWC88362.1"/>
    </source>
</evidence>
<feature type="compositionally biased region" description="Basic and acidic residues" evidence="1">
    <location>
        <begin position="105"/>
        <end position="122"/>
    </location>
</feature>
<name>A0AAX4JUX7_9TREE</name>
<sequence>MSQTDNTGNLDNISSNTEIDNNLQSKSTGPLDEQQEESVPTHKPTFTEKISGKFEEFVGKFTKNHDKLEEEGQAKQIDHSIQSSEYDIHSDILPQDHTHMVQNDEFNKDDKPINTISEEDKSNSNITPYSSEPHHIGPTNPADISEPPSSFNPYVIDNQSNISNNQAENDQTAKYENIPLPPSHQTPAIPSGEQGDKGNSSLGYFVHGGLPNQSLTDNNQSDNDKNNNYYITQSQSQIIGLNQSELEPQSNYLGQNQDQIEPQPTTELGLGQGGVADRSLVEPPTGQEGIQREY</sequence>
<evidence type="ECO:0000256" key="1">
    <source>
        <dbReference type="SAM" id="MobiDB-lite"/>
    </source>
</evidence>
<protein>
    <submittedName>
        <fullName evidence="2">Uncharacterized protein</fullName>
    </submittedName>
</protein>
<accession>A0AAX4JUX7</accession>
<evidence type="ECO:0000313" key="3">
    <source>
        <dbReference type="Proteomes" id="UP001355207"/>
    </source>
</evidence>
<organism evidence="2 3">
    <name type="scientific">Kwoniella dendrophila CBS 6074</name>
    <dbReference type="NCBI Taxonomy" id="1295534"/>
    <lineage>
        <taxon>Eukaryota</taxon>
        <taxon>Fungi</taxon>
        <taxon>Dikarya</taxon>
        <taxon>Basidiomycota</taxon>
        <taxon>Agaricomycotina</taxon>
        <taxon>Tremellomycetes</taxon>
        <taxon>Tremellales</taxon>
        <taxon>Cryptococcaceae</taxon>
        <taxon>Kwoniella</taxon>
    </lineage>
</organism>
<feature type="region of interest" description="Disordered" evidence="1">
    <location>
        <begin position="241"/>
        <end position="294"/>
    </location>
</feature>
<feature type="region of interest" description="Disordered" evidence="1">
    <location>
        <begin position="64"/>
        <end position="228"/>
    </location>
</feature>
<proteinExistence type="predicted"/>
<feature type="compositionally biased region" description="Polar residues" evidence="1">
    <location>
        <begin position="147"/>
        <end position="174"/>
    </location>
</feature>
<keyword evidence="3" id="KW-1185">Reference proteome</keyword>
<dbReference type="EMBL" id="CP144101">
    <property type="protein sequence ID" value="WWC88362.1"/>
    <property type="molecule type" value="Genomic_DNA"/>
</dbReference>
<dbReference type="GeneID" id="91093942"/>
<feature type="region of interest" description="Disordered" evidence="1">
    <location>
        <begin position="1"/>
        <end position="51"/>
    </location>
</feature>
<dbReference type="RefSeq" id="XP_066075125.1">
    <property type="nucleotide sequence ID" value="XM_066219028.1"/>
</dbReference>